<dbReference type="Proteomes" id="UP000075886">
    <property type="component" value="Unassembled WGS sequence"/>
</dbReference>
<accession>A0A182Q334</accession>
<protein>
    <submittedName>
        <fullName evidence="2">Uncharacterized protein</fullName>
    </submittedName>
</protein>
<feature type="signal peptide" evidence="1">
    <location>
        <begin position="1"/>
        <end position="22"/>
    </location>
</feature>
<sequence length="515" mass="57125">MPFIGPLAASFTFCLIWSYVAGLDRRTVRSTTDTFGVGTRNAIPVSLPFRAGMTLPTALAAPVAAGMMFWAAPRPSRHSLPDGPSTVFWVAVVACTVVIRPSRMPKLSLMTLASGARQLVVQDAFETTFIDGSYASRLTPTTNIGASADGAEMTTFLAPPSRWAEAFSVVVNTPVDSTTYSAPALPHGMAFGSRSWKTAIFWPFTTSIPSWADTSPLKRPFVMNCTGPIRYTGHARIINRVDSRFNTFKVCHNAAKHGLVRNDQHVRVGQERLHHAIHALQQIEIRLAVWVSILELVLITPGKFLRKAFLDLLVRQSLADAGINFVQVLDGRPRARDVLDGVNRTSKLRGPDLERLLTDDRARQHTQNIRLNGTAYTAPRYRVEHRILGVVHRDERTLQGRTRFEVGRVVFVALPEATLPVSALVQLAVEPYRVRNVLLQAFLVARELDQQMMKDGFTAEVCDRLTGRSRQMHTVDYLPGEGEGKAKVDIILLIFWGLLAPQADGPYVPQHYFLP</sequence>
<evidence type="ECO:0000313" key="2">
    <source>
        <dbReference type="EnsemblMetazoa" id="AFAF002119-PA"/>
    </source>
</evidence>
<evidence type="ECO:0000256" key="1">
    <source>
        <dbReference type="SAM" id="SignalP"/>
    </source>
</evidence>
<name>A0A182Q334_9DIPT</name>
<feature type="chain" id="PRO_5008132134" evidence="1">
    <location>
        <begin position="23"/>
        <end position="515"/>
    </location>
</feature>
<reference evidence="2" key="2">
    <citation type="submission" date="2020-05" db="UniProtKB">
        <authorList>
            <consortium name="EnsemblMetazoa"/>
        </authorList>
    </citation>
    <scope>IDENTIFICATION</scope>
    <source>
        <strain evidence="2">FAR1</strain>
    </source>
</reference>
<dbReference type="EMBL" id="AXCN02000647">
    <property type="status" value="NOT_ANNOTATED_CDS"/>
    <property type="molecule type" value="Genomic_DNA"/>
</dbReference>
<evidence type="ECO:0000313" key="3">
    <source>
        <dbReference type="Proteomes" id="UP000075886"/>
    </source>
</evidence>
<proteinExistence type="predicted"/>
<keyword evidence="1" id="KW-0732">Signal</keyword>
<keyword evidence="3" id="KW-1185">Reference proteome</keyword>
<dbReference type="AlphaFoldDB" id="A0A182Q334"/>
<organism evidence="2 3">
    <name type="scientific">Anopheles farauti</name>
    <dbReference type="NCBI Taxonomy" id="69004"/>
    <lineage>
        <taxon>Eukaryota</taxon>
        <taxon>Metazoa</taxon>
        <taxon>Ecdysozoa</taxon>
        <taxon>Arthropoda</taxon>
        <taxon>Hexapoda</taxon>
        <taxon>Insecta</taxon>
        <taxon>Pterygota</taxon>
        <taxon>Neoptera</taxon>
        <taxon>Endopterygota</taxon>
        <taxon>Diptera</taxon>
        <taxon>Nematocera</taxon>
        <taxon>Culicoidea</taxon>
        <taxon>Culicidae</taxon>
        <taxon>Anophelinae</taxon>
        <taxon>Anopheles</taxon>
    </lineage>
</organism>
<dbReference type="EnsemblMetazoa" id="AFAF002119-RA">
    <property type="protein sequence ID" value="AFAF002119-PA"/>
    <property type="gene ID" value="AFAF002119"/>
</dbReference>
<reference evidence="3" key="1">
    <citation type="submission" date="2014-01" db="EMBL/GenBank/DDBJ databases">
        <title>The Genome Sequence of Anopheles farauti FAR1 (V2).</title>
        <authorList>
            <consortium name="The Broad Institute Genomics Platform"/>
            <person name="Neafsey D.E."/>
            <person name="Besansky N."/>
            <person name="Howell P."/>
            <person name="Walton C."/>
            <person name="Young S.K."/>
            <person name="Zeng Q."/>
            <person name="Gargeya S."/>
            <person name="Fitzgerald M."/>
            <person name="Haas B."/>
            <person name="Abouelleil A."/>
            <person name="Allen A.W."/>
            <person name="Alvarado L."/>
            <person name="Arachchi H.M."/>
            <person name="Berlin A.M."/>
            <person name="Chapman S.B."/>
            <person name="Gainer-Dewar J."/>
            <person name="Goldberg J."/>
            <person name="Griggs A."/>
            <person name="Gujja S."/>
            <person name="Hansen M."/>
            <person name="Howarth C."/>
            <person name="Imamovic A."/>
            <person name="Ireland A."/>
            <person name="Larimer J."/>
            <person name="McCowan C."/>
            <person name="Murphy C."/>
            <person name="Pearson M."/>
            <person name="Poon T.W."/>
            <person name="Priest M."/>
            <person name="Roberts A."/>
            <person name="Saif S."/>
            <person name="Shea T."/>
            <person name="Sisk P."/>
            <person name="Sykes S."/>
            <person name="Wortman J."/>
            <person name="Nusbaum C."/>
            <person name="Birren B."/>
        </authorList>
    </citation>
    <scope>NUCLEOTIDE SEQUENCE [LARGE SCALE GENOMIC DNA]</scope>
    <source>
        <strain evidence="3">FAR1</strain>
    </source>
</reference>
<dbReference type="VEuPathDB" id="VectorBase:AFAF002119"/>